<evidence type="ECO:0000313" key="1">
    <source>
        <dbReference type="EMBL" id="MDK9365951.1"/>
    </source>
</evidence>
<reference evidence="1 2" key="1">
    <citation type="submission" date="2023-06" db="EMBL/GenBank/DDBJ databases">
        <title>Identification and characterization of antibiotic-resistant Gram-negative bacteria.</title>
        <authorList>
            <person name="Cho G.-S."/>
            <person name="Lee J."/>
            <person name="Tai E."/>
            <person name="Jeong S."/>
            <person name="Kim I."/>
            <person name="Kim B.-E."/>
            <person name="Jeong M.-I."/>
            <person name="Oh K.-K."/>
            <person name="Franz C.M.A.P."/>
        </authorList>
    </citation>
    <scope>NUCLEOTIDE SEQUENCE [LARGE SCALE GENOMIC DNA]</scope>
    <source>
        <strain evidence="1 2">V106_12</strain>
    </source>
</reference>
<dbReference type="AlphaFoldDB" id="A0AAP4FYB2"/>
<protein>
    <submittedName>
        <fullName evidence="1">Uncharacterized protein</fullName>
    </submittedName>
</protein>
<dbReference type="EMBL" id="JASSOM010000088">
    <property type="protein sequence ID" value="MDK9365951.1"/>
    <property type="molecule type" value="Genomic_DNA"/>
</dbReference>
<organism evidence="1 2">
    <name type="scientific">Lelliottia wanjuensis</name>
    <dbReference type="NCBI Taxonomy" id="3050585"/>
    <lineage>
        <taxon>Bacteria</taxon>
        <taxon>Pseudomonadati</taxon>
        <taxon>Pseudomonadota</taxon>
        <taxon>Gammaproteobacteria</taxon>
        <taxon>Enterobacterales</taxon>
        <taxon>Enterobacteriaceae</taxon>
        <taxon>Lelliottia</taxon>
    </lineage>
</organism>
<accession>A0AAP4FYB2</accession>
<keyword evidence="2" id="KW-1185">Reference proteome</keyword>
<comment type="caution">
    <text evidence="1">The sequence shown here is derived from an EMBL/GenBank/DDBJ whole genome shotgun (WGS) entry which is preliminary data.</text>
</comment>
<dbReference type="Proteomes" id="UP001223214">
    <property type="component" value="Unassembled WGS sequence"/>
</dbReference>
<dbReference type="RefSeq" id="WP_285148962.1">
    <property type="nucleotide sequence ID" value="NZ_JASSOM010000088.1"/>
</dbReference>
<sequence>MKNKVTPSRQGDLDCLCGFYSIANMMYWLYGNKIKRKTLFKSLLQRYSQHWPLIECLTTGMGSAQMDILLNDLSQSRYRKYPVTVTQPFKSQSSLSKTRILRAIQSYLEGNDSRAIIIRDQFHWSVVIHADSQNLYFFDSSSYRKKARSRYSLRYEEGKLQLYADGIYFIERGEVNS</sequence>
<evidence type="ECO:0000313" key="2">
    <source>
        <dbReference type="Proteomes" id="UP001223214"/>
    </source>
</evidence>
<name>A0AAP4FYB2_9ENTR</name>
<gene>
    <name evidence="1" type="ORF">QQF32_22405</name>
</gene>
<proteinExistence type="predicted"/>